<dbReference type="Proteomes" id="UP000199337">
    <property type="component" value="Unassembled WGS sequence"/>
</dbReference>
<proteinExistence type="predicted"/>
<keyword evidence="2" id="KW-1133">Transmembrane helix</keyword>
<accession>A0A1I2ZSX8</accession>
<keyword evidence="4" id="KW-1185">Reference proteome</keyword>
<dbReference type="EMBL" id="FOOX01000038">
    <property type="protein sequence ID" value="SFH40943.1"/>
    <property type="molecule type" value="Genomic_DNA"/>
</dbReference>
<evidence type="ECO:0000313" key="3">
    <source>
        <dbReference type="EMBL" id="SFH40943.1"/>
    </source>
</evidence>
<gene>
    <name evidence="3" type="ORF">SAMN05660649_05103</name>
</gene>
<dbReference type="STRING" id="341036.SAMN05660649_05103"/>
<name>A0A1I2ZSX8_9FIRM</name>
<keyword evidence="2" id="KW-0812">Transmembrane</keyword>
<feature type="transmembrane region" description="Helical" evidence="2">
    <location>
        <begin position="43"/>
        <end position="60"/>
    </location>
</feature>
<evidence type="ECO:0000313" key="4">
    <source>
        <dbReference type="Proteomes" id="UP000199337"/>
    </source>
</evidence>
<keyword evidence="2" id="KW-0472">Membrane</keyword>
<reference evidence="4" key="1">
    <citation type="submission" date="2016-10" db="EMBL/GenBank/DDBJ databases">
        <authorList>
            <person name="Varghese N."/>
            <person name="Submissions S."/>
        </authorList>
    </citation>
    <scope>NUCLEOTIDE SEQUENCE [LARGE SCALE GENOMIC DNA]</scope>
    <source>
        <strain evidence="4">DSM 17038</strain>
    </source>
</reference>
<evidence type="ECO:0000256" key="2">
    <source>
        <dbReference type="SAM" id="Phobius"/>
    </source>
</evidence>
<feature type="region of interest" description="Disordered" evidence="1">
    <location>
        <begin position="1"/>
        <end position="20"/>
    </location>
</feature>
<dbReference type="AlphaFoldDB" id="A0A1I2ZSX8"/>
<sequence>MLGEELDGSAGRPHQVPPQRGQSLAKLFDALLKGLEQAQGPRLHWYLSYFLGILILRVLFKSLTDTGRRLSFDCPKSRKD</sequence>
<evidence type="ECO:0000256" key="1">
    <source>
        <dbReference type="SAM" id="MobiDB-lite"/>
    </source>
</evidence>
<organism evidence="3 4">
    <name type="scientific">Desulfotruncus arcticus DSM 17038</name>
    <dbReference type="NCBI Taxonomy" id="1121424"/>
    <lineage>
        <taxon>Bacteria</taxon>
        <taxon>Bacillati</taxon>
        <taxon>Bacillota</taxon>
        <taxon>Clostridia</taxon>
        <taxon>Eubacteriales</taxon>
        <taxon>Desulfallaceae</taxon>
        <taxon>Desulfotruncus</taxon>
    </lineage>
</organism>
<protein>
    <submittedName>
        <fullName evidence="3">Uncharacterized protein</fullName>
    </submittedName>
</protein>